<comment type="caution">
    <text evidence="2">The sequence shown here is derived from an EMBL/GenBank/DDBJ whole genome shotgun (WGS) entry which is preliminary data.</text>
</comment>
<dbReference type="Proteomes" id="UP000321118">
    <property type="component" value="Unassembled WGS sequence"/>
</dbReference>
<evidence type="ECO:0000313" key="2">
    <source>
        <dbReference type="EMBL" id="GEK20218.1"/>
    </source>
</evidence>
<dbReference type="EMBL" id="BJUB01000002">
    <property type="protein sequence ID" value="GEK20218.1"/>
    <property type="molecule type" value="Genomic_DNA"/>
</dbReference>
<reference evidence="2 3" key="1">
    <citation type="submission" date="2019-07" db="EMBL/GenBank/DDBJ databases">
        <title>Whole genome shotgun sequence of Cellulomonas xylanilytica NBRC 101102.</title>
        <authorList>
            <person name="Hosoyama A."/>
            <person name="Uohara A."/>
            <person name="Ohji S."/>
            <person name="Ichikawa N."/>
        </authorList>
    </citation>
    <scope>NUCLEOTIDE SEQUENCE [LARGE SCALE GENOMIC DNA]</scope>
    <source>
        <strain evidence="2 3">NBRC 101102</strain>
    </source>
</reference>
<dbReference type="RefSeq" id="WP_146925718.1">
    <property type="nucleotide sequence ID" value="NZ_BJUB01000002.1"/>
</dbReference>
<feature type="transmembrane region" description="Helical" evidence="1">
    <location>
        <begin position="135"/>
        <end position="159"/>
    </location>
</feature>
<feature type="transmembrane region" description="Helical" evidence="1">
    <location>
        <begin position="165"/>
        <end position="185"/>
    </location>
</feature>
<keyword evidence="1" id="KW-0472">Membrane</keyword>
<feature type="transmembrane region" description="Helical" evidence="1">
    <location>
        <begin position="236"/>
        <end position="261"/>
    </location>
</feature>
<feature type="transmembrane region" description="Helical" evidence="1">
    <location>
        <begin position="12"/>
        <end position="31"/>
    </location>
</feature>
<feature type="transmembrane region" description="Helical" evidence="1">
    <location>
        <begin position="194"/>
        <end position="216"/>
    </location>
</feature>
<gene>
    <name evidence="2" type="ORF">CXY01_07380</name>
</gene>
<keyword evidence="1" id="KW-1133">Transmembrane helix</keyword>
<sequence>MTSSSPPRVADRVARVLAASAGLLAVVAALLVDGSQAPSLVLVVALAAVVVRRRPSAARLSLLLGIPAVLLTSWWWSRPASTAWFAYAPEEAPAPPGHGVIGIVVPVLLVNLWALAGIGLVATAEDASTRVPVRVLAVGAAVLTVPIWVSSLGGPYVLLPTQPTASAAVRTVSLVLVLVIGALVLTDRRRPSPWAAAFVVPATLLTWVGWQSSWAVAYGGGGGAPSFAAAALPDLLLLPAATAPLASVLLVALLACLSVVGTRALTQDLARYVPPPAATT</sequence>
<name>A0A510UZY0_9CELL</name>
<evidence type="ECO:0000256" key="1">
    <source>
        <dbReference type="SAM" id="Phobius"/>
    </source>
</evidence>
<keyword evidence="3" id="KW-1185">Reference proteome</keyword>
<proteinExistence type="predicted"/>
<protein>
    <submittedName>
        <fullName evidence="2">Uncharacterized protein</fullName>
    </submittedName>
</protein>
<feature type="transmembrane region" description="Helical" evidence="1">
    <location>
        <begin position="60"/>
        <end position="77"/>
    </location>
</feature>
<evidence type="ECO:0000313" key="3">
    <source>
        <dbReference type="Proteomes" id="UP000321118"/>
    </source>
</evidence>
<organism evidence="2 3">
    <name type="scientific">Cellulomonas xylanilytica</name>
    <dbReference type="NCBI Taxonomy" id="233583"/>
    <lineage>
        <taxon>Bacteria</taxon>
        <taxon>Bacillati</taxon>
        <taxon>Actinomycetota</taxon>
        <taxon>Actinomycetes</taxon>
        <taxon>Micrococcales</taxon>
        <taxon>Cellulomonadaceae</taxon>
        <taxon>Cellulomonas</taxon>
    </lineage>
</organism>
<feature type="transmembrane region" description="Helical" evidence="1">
    <location>
        <begin position="37"/>
        <end position="53"/>
    </location>
</feature>
<keyword evidence="1" id="KW-0812">Transmembrane</keyword>
<dbReference type="AlphaFoldDB" id="A0A510UZY0"/>
<feature type="transmembrane region" description="Helical" evidence="1">
    <location>
        <begin position="97"/>
        <end position="123"/>
    </location>
</feature>
<accession>A0A510UZY0</accession>